<evidence type="ECO:0000313" key="2">
    <source>
        <dbReference type="EMBL" id="TQM40127.1"/>
    </source>
</evidence>
<keyword evidence="1" id="KW-1133">Transmembrane helix</keyword>
<reference evidence="2 3" key="1">
    <citation type="submission" date="2019-06" db="EMBL/GenBank/DDBJ databases">
        <title>Genomic Encyclopedia of Archaeal and Bacterial Type Strains, Phase II (KMG-II): from individual species to whole genera.</title>
        <authorList>
            <person name="Goeker M."/>
        </authorList>
    </citation>
    <scope>NUCLEOTIDE SEQUENCE [LARGE SCALE GENOMIC DNA]</scope>
    <source>
        <strain evidence="2 3">DSM 24789</strain>
    </source>
</reference>
<sequence>MHFNTPHIDTQNLKKLTQILGFFSAIIILSSVLLQSIDQLEHFQLLRAEKNCIHKLHSKSEWTHKHHSFDSCLTCDFAFQPFTIVNHAPIFLIANLHFYKNSATYQVASFFCFNGISYSLRGPPVL</sequence>
<evidence type="ECO:0000256" key="1">
    <source>
        <dbReference type="SAM" id="Phobius"/>
    </source>
</evidence>
<feature type="transmembrane region" description="Helical" evidence="1">
    <location>
        <begin position="19"/>
        <end position="37"/>
    </location>
</feature>
<dbReference type="AlphaFoldDB" id="A0A543G237"/>
<dbReference type="Proteomes" id="UP000320773">
    <property type="component" value="Unassembled WGS sequence"/>
</dbReference>
<keyword evidence="1" id="KW-0812">Transmembrane</keyword>
<proteinExistence type="predicted"/>
<dbReference type="EMBL" id="VFPJ01000001">
    <property type="protein sequence ID" value="TQM40127.1"/>
    <property type="molecule type" value="Genomic_DNA"/>
</dbReference>
<protein>
    <submittedName>
        <fullName evidence="2">Uncharacterized protein</fullName>
    </submittedName>
</protein>
<keyword evidence="1" id="KW-0472">Membrane</keyword>
<comment type="caution">
    <text evidence="2">The sequence shown here is derived from an EMBL/GenBank/DDBJ whole genome shotgun (WGS) entry which is preliminary data.</text>
</comment>
<gene>
    <name evidence="2" type="ORF">BC670_0994</name>
</gene>
<organism evidence="2 3">
    <name type="scientific">Flavobacterium branchiophilum</name>
    <dbReference type="NCBI Taxonomy" id="55197"/>
    <lineage>
        <taxon>Bacteria</taxon>
        <taxon>Pseudomonadati</taxon>
        <taxon>Bacteroidota</taxon>
        <taxon>Flavobacteriia</taxon>
        <taxon>Flavobacteriales</taxon>
        <taxon>Flavobacteriaceae</taxon>
        <taxon>Flavobacterium</taxon>
    </lineage>
</organism>
<evidence type="ECO:0000313" key="3">
    <source>
        <dbReference type="Proteomes" id="UP000320773"/>
    </source>
</evidence>
<accession>A0A543G237</accession>
<name>A0A543G237_9FLAO</name>